<gene>
    <name evidence="4" type="ORF">J3U87_03110</name>
</gene>
<evidence type="ECO:0000259" key="3">
    <source>
        <dbReference type="PROSITE" id="PS01031"/>
    </source>
</evidence>
<comment type="similarity">
    <text evidence="1 2">Belongs to the small heat shock protein (HSP20) family.</text>
</comment>
<dbReference type="KEGG" id="scor:J3U87_03110"/>
<proteinExistence type="inferred from homology"/>
<organism evidence="4 5">
    <name type="scientific">Sulfidibacter corallicola</name>
    <dbReference type="NCBI Taxonomy" id="2818388"/>
    <lineage>
        <taxon>Bacteria</taxon>
        <taxon>Pseudomonadati</taxon>
        <taxon>Acidobacteriota</taxon>
        <taxon>Holophagae</taxon>
        <taxon>Acanthopleuribacterales</taxon>
        <taxon>Acanthopleuribacteraceae</taxon>
        <taxon>Sulfidibacter</taxon>
    </lineage>
</organism>
<reference evidence="4" key="1">
    <citation type="submission" date="2021-03" db="EMBL/GenBank/DDBJ databases">
        <title>Acanthopleuribacteraceae sp. M133.</title>
        <authorList>
            <person name="Wang G."/>
        </authorList>
    </citation>
    <scope>NUCLEOTIDE SEQUENCE</scope>
    <source>
        <strain evidence="4">M133</strain>
    </source>
</reference>
<dbReference type="InterPro" id="IPR002068">
    <property type="entry name" value="A-crystallin/Hsp20_dom"/>
</dbReference>
<accession>A0A8A4TN91</accession>
<dbReference type="Proteomes" id="UP000663929">
    <property type="component" value="Chromosome"/>
</dbReference>
<sequence>MQRKFRTEQGSLSIEERQCAGHQSDHNPLAGDLGSGLQWRFSNRKTAWRPPTDVYETGSQVVVCVEAAGMLEEDFSVTFKQDCLQIQGVRREPRDVRGYQQMEILYGEFITEVRLTSPIDTDSIVAQYRDGFLKVTLEVRKPHEVAVHET</sequence>
<dbReference type="RefSeq" id="WP_237381563.1">
    <property type="nucleotide sequence ID" value="NZ_CP071793.1"/>
</dbReference>
<protein>
    <submittedName>
        <fullName evidence="4">Hsp20/alpha crystallin family protein</fullName>
    </submittedName>
</protein>
<evidence type="ECO:0000256" key="2">
    <source>
        <dbReference type="RuleBase" id="RU003616"/>
    </source>
</evidence>
<dbReference type="EMBL" id="CP071793">
    <property type="protein sequence ID" value="QTD51436.1"/>
    <property type="molecule type" value="Genomic_DNA"/>
</dbReference>
<keyword evidence="5" id="KW-1185">Reference proteome</keyword>
<evidence type="ECO:0000313" key="5">
    <source>
        <dbReference type="Proteomes" id="UP000663929"/>
    </source>
</evidence>
<dbReference type="InterPro" id="IPR008978">
    <property type="entry name" value="HSP20-like_chaperone"/>
</dbReference>
<name>A0A8A4TN91_SULCO</name>
<dbReference type="CDD" id="cd06464">
    <property type="entry name" value="ACD_sHsps-like"/>
    <property type="match status" value="1"/>
</dbReference>
<dbReference type="Gene3D" id="2.60.40.790">
    <property type="match status" value="1"/>
</dbReference>
<feature type="domain" description="SHSP" evidence="3">
    <location>
        <begin position="43"/>
        <end position="150"/>
    </location>
</feature>
<dbReference type="InterPro" id="IPR031107">
    <property type="entry name" value="Small_HSP"/>
</dbReference>
<dbReference type="SUPFAM" id="SSF49764">
    <property type="entry name" value="HSP20-like chaperones"/>
    <property type="match status" value="1"/>
</dbReference>
<dbReference type="PROSITE" id="PS01031">
    <property type="entry name" value="SHSP"/>
    <property type="match status" value="1"/>
</dbReference>
<evidence type="ECO:0000313" key="4">
    <source>
        <dbReference type="EMBL" id="QTD51436.1"/>
    </source>
</evidence>
<dbReference type="PANTHER" id="PTHR11527">
    <property type="entry name" value="HEAT-SHOCK PROTEIN 20 FAMILY MEMBER"/>
    <property type="match status" value="1"/>
</dbReference>
<evidence type="ECO:0000256" key="1">
    <source>
        <dbReference type="PROSITE-ProRule" id="PRU00285"/>
    </source>
</evidence>
<dbReference type="Pfam" id="PF00011">
    <property type="entry name" value="HSP20"/>
    <property type="match status" value="1"/>
</dbReference>
<dbReference type="AlphaFoldDB" id="A0A8A4TN91"/>